<accession>A0A7L9U971</accession>
<evidence type="ECO:0000313" key="1">
    <source>
        <dbReference type="EMBL" id="QOL51601.1"/>
    </source>
</evidence>
<name>A0A7L9U971_9BURK</name>
<evidence type="ECO:0008006" key="3">
    <source>
        <dbReference type="Google" id="ProtNLM"/>
    </source>
</evidence>
<protein>
    <recommendedName>
        <fullName evidence="3">DUF2486 family protein</fullName>
    </recommendedName>
</protein>
<organism evidence="1 2">
    <name type="scientific">Massilia litorea</name>
    <dbReference type="NCBI Taxonomy" id="2769491"/>
    <lineage>
        <taxon>Bacteria</taxon>
        <taxon>Pseudomonadati</taxon>
        <taxon>Pseudomonadota</taxon>
        <taxon>Betaproteobacteria</taxon>
        <taxon>Burkholderiales</taxon>
        <taxon>Oxalobacteraceae</taxon>
        <taxon>Telluria group</taxon>
        <taxon>Massilia</taxon>
    </lineage>
</organism>
<dbReference type="AlphaFoldDB" id="A0A7L9U971"/>
<evidence type="ECO:0000313" key="2">
    <source>
        <dbReference type="Proteomes" id="UP000593875"/>
    </source>
</evidence>
<gene>
    <name evidence="1" type="ORF">LPB04_10295</name>
</gene>
<proteinExistence type="predicted"/>
<dbReference type="Proteomes" id="UP000593875">
    <property type="component" value="Chromosome"/>
</dbReference>
<dbReference type="KEGG" id="mlir:LPB04_10295"/>
<dbReference type="RefSeq" id="WP_193688574.1">
    <property type="nucleotide sequence ID" value="NZ_CP062941.1"/>
</dbReference>
<dbReference type="EMBL" id="CP062941">
    <property type="protein sequence ID" value="QOL51601.1"/>
    <property type="molecule type" value="Genomic_DNA"/>
</dbReference>
<keyword evidence="2" id="KW-1185">Reference proteome</keyword>
<reference evidence="1 2" key="1">
    <citation type="submission" date="2020-10" db="EMBL/GenBank/DDBJ databases">
        <title>Genome sequencing of Massilia sp. LPB0304.</title>
        <authorList>
            <person name="Kim J."/>
        </authorList>
    </citation>
    <scope>NUCLEOTIDE SEQUENCE [LARGE SCALE GENOMIC DNA]</scope>
    <source>
        <strain evidence="1 2">LPB0304</strain>
    </source>
</reference>
<sequence>MSQNPAFDSSIPVLTEVVLEPMGPEPTPATDAGQAEAEAAIAVAEELAEAEAPAALQTQPEPDWDELESRIVERVVAQLQPQIDAVVRNALASAGDQIHIGLRQAVEQVVAQQVAGLQFGQKA</sequence>